<gene>
    <name evidence="2" type="ORF">SORBI_3007G007250</name>
</gene>
<dbReference type="InParanoid" id="A0A1Z5R7L6"/>
<protein>
    <submittedName>
        <fullName evidence="2">Uncharacterized protein</fullName>
    </submittedName>
</protein>
<evidence type="ECO:0000313" key="2">
    <source>
        <dbReference type="EMBL" id="OQU79764.1"/>
    </source>
</evidence>
<sequence>MASLFAPSLLPLSLCGNEGNGEEETGRIRWRAAGFNGGWLDPTKDNVGAVDGLEPHELDDSGERNPRNQHKRGRLRWQVGGR</sequence>
<proteinExistence type="predicted"/>
<feature type="region of interest" description="Disordered" evidence="1">
    <location>
        <begin position="46"/>
        <end position="82"/>
    </location>
</feature>
<feature type="compositionally biased region" description="Basic and acidic residues" evidence="1">
    <location>
        <begin position="53"/>
        <end position="66"/>
    </location>
</feature>
<evidence type="ECO:0000256" key="1">
    <source>
        <dbReference type="SAM" id="MobiDB-lite"/>
    </source>
</evidence>
<organism evidence="2 3">
    <name type="scientific">Sorghum bicolor</name>
    <name type="common">Sorghum</name>
    <name type="synonym">Sorghum vulgare</name>
    <dbReference type="NCBI Taxonomy" id="4558"/>
    <lineage>
        <taxon>Eukaryota</taxon>
        <taxon>Viridiplantae</taxon>
        <taxon>Streptophyta</taxon>
        <taxon>Embryophyta</taxon>
        <taxon>Tracheophyta</taxon>
        <taxon>Spermatophyta</taxon>
        <taxon>Magnoliopsida</taxon>
        <taxon>Liliopsida</taxon>
        <taxon>Poales</taxon>
        <taxon>Poaceae</taxon>
        <taxon>PACMAD clade</taxon>
        <taxon>Panicoideae</taxon>
        <taxon>Andropogonodae</taxon>
        <taxon>Andropogoneae</taxon>
        <taxon>Sorghinae</taxon>
        <taxon>Sorghum</taxon>
    </lineage>
</organism>
<dbReference type="AlphaFoldDB" id="A0A1Z5R7L6"/>
<keyword evidence="3" id="KW-1185">Reference proteome</keyword>
<reference evidence="2 3" key="1">
    <citation type="journal article" date="2009" name="Nature">
        <title>The Sorghum bicolor genome and the diversification of grasses.</title>
        <authorList>
            <person name="Paterson A.H."/>
            <person name="Bowers J.E."/>
            <person name="Bruggmann R."/>
            <person name="Dubchak I."/>
            <person name="Grimwood J."/>
            <person name="Gundlach H."/>
            <person name="Haberer G."/>
            <person name="Hellsten U."/>
            <person name="Mitros T."/>
            <person name="Poliakov A."/>
            <person name="Schmutz J."/>
            <person name="Spannagl M."/>
            <person name="Tang H."/>
            <person name="Wang X."/>
            <person name="Wicker T."/>
            <person name="Bharti A.K."/>
            <person name="Chapman J."/>
            <person name="Feltus F.A."/>
            <person name="Gowik U."/>
            <person name="Grigoriev I.V."/>
            <person name="Lyons E."/>
            <person name="Maher C.A."/>
            <person name="Martis M."/>
            <person name="Narechania A."/>
            <person name="Otillar R.P."/>
            <person name="Penning B.W."/>
            <person name="Salamov A.A."/>
            <person name="Wang Y."/>
            <person name="Zhang L."/>
            <person name="Carpita N.C."/>
            <person name="Freeling M."/>
            <person name="Gingle A.R."/>
            <person name="Hash C.T."/>
            <person name="Keller B."/>
            <person name="Klein P."/>
            <person name="Kresovich S."/>
            <person name="McCann M.C."/>
            <person name="Ming R."/>
            <person name="Peterson D.G."/>
            <person name="Mehboob-ur-Rahman"/>
            <person name="Ware D."/>
            <person name="Westhoff P."/>
            <person name="Mayer K.F."/>
            <person name="Messing J."/>
            <person name="Rokhsar D.S."/>
        </authorList>
    </citation>
    <scope>NUCLEOTIDE SEQUENCE [LARGE SCALE GENOMIC DNA]</scope>
    <source>
        <strain evidence="3">cv. BTx623</strain>
    </source>
</reference>
<dbReference type="Proteomes" id="UP000000768">
    <property type="component" value="Chromosome 7"/>
</dbReference>
<reference evidence="3" key="2">
    <citation type="journal article" date="2018" name="Plant J.">
        <title>The Sorghum bicolor reference genome: improved assembly, gene annotations, a transcriptome atlas, and signatures of genome organization.</title>
        <authorList>
            <person name="McCormick R.F."/>
            <person name="Truong S.K."/>
            <person name="Sreedasyam A."/>
            <person name="Jenkins J."/>
            <person name="Shu S."/>
            <person name="Sims D."/>
            <person name="Kennedy M."/>
            <person name="Amirebrahimi M."/>
            <person name="Weers B.D."/>
            <person name="McKinley B."/>
            <person name="Mattison A."/>
            <person name="Morishige D.T."/>
            <person name="Grimwood J."/>
            <person name="Schmutz J."/>
            <person name="Mullet J.E."/>
        </authorList>
    </citation>
    <scope>NUCLEOTIDE SEQUENCE [LARGE SCALE GENOMIC DNA]</scope>
    <source>
        <strain evidence="3">cv. BTx623</strain>
    </source>
</reference>
<dbReference type="EMBL" id="CM000766">
    <property type="protein sequence ID" value="OQU79764.1"/>
    <property type="molecule type" value="Genomic_DNA"/>
</dbReference>
<dbReference type="Gramene" id="OQU79764">
    <property type="protein sequence ID" value="OQU79764"/>
    <property type="gene ID" value="SORBI_3007G007250"/>
</dbReference>
<name>A0A1Z5R7L6_SORBI</name>
<accession>A0A1Z5R7L6</accession>
<evidence type="ECO:0000313" key="3">
    <source>
        <dbReference type="Proteomes" id="UP000000768"/>
    </source>
</evidence>